<sequence length="295" mass="28671">MTAHVADAHPGQPGPERARLLVVVAVPAEAEAVLRGLAGEACAVTLPGGVLHRCAGAPVDVLAAGVGPAAAAAAAASALAAGYSRARLRGAPDPAPTVGGHCATSSVGGLALLPSGTGAPPGANPYGLVASAGIAGGFAPHAPVGTTVLADAIVAADLGAETPEGFADVTELGFGTVRHTPPPVAVALAAKALAAREVRAVTGPVLTVSTVTGSAERAAALAARHPGAAAEAMEGFGVAEAAVRYGVPAFELRTVSNPVGPRDRTAWRIGEALAALEKAFAALPVRELIEEAGRG</sequence>
<gene>
    <name evidence="1" type="primary">mqnB</name>
    <name evidence="4" type="ORF">O1G21_17500</name>
</gene>
<proteinExistence type="inferred from homology"/>
<dbReference type="RefSeq" id="WP_270144898.1">
    <property type="nucleotide sequence ID" value="NZ_CP115450.1"/>
</dbReference>
<name>A0ABY7Q475_9ACTN</name>
<comment type="pathway">
    <text evidence="1">Quinol/quinone metabolism; menaquinone biosynthesis.</text>
</comment>
<evidence type="ECO:0000256" key="1">
    <source>
        <dbReference type="HAMAP-Rule" id="MF_00991"/>
    </source>
</evidence>
<dbReference type="Proteomes" id="UP001212821">
    <property type="component" value="Chromosome"/>
</dbReference>
<dbReference type="HAMAP" id="MF_00991">
    <property type="entry name" value="MqnB"/>
    <property type="match status" value="1"/>
</dbReference>
<dbReference type="EC" id="3.2.2.26" evidence="1 2"/>
<keyword evidence="5" id="KW-1185">Reference proteome</keyword>
<evidence type="ECO:0000256" key="2">
    <source>
        <dbReference type="NCBIfam" id="TIGR03664"/>
    </source>
</evidence>
<keyword evidence="4" id="KW-0326">Glycosidase</keyword>
<dbReference type="InterPro" id="IPR019963">
    <property type="entry name" value="FL_hydrolase_MqnB"/>
</dbReference>
<comment type="function">
    <text evidence="1">Catalyzes the hydrolysis of futalosine (FL) to dehypoxanthine futalosine (DHFL) and hypoxanthine, a step in the biosynthesis of menaquinone (MK, vitamin K2).</text>
</comment>
<dbReference type="PANTHER" id="PTHR46832">
    <property type="entry name" value="5'-METHYLTHIOADENOSINE/S-ADENOSYLHOMOCYSTEINE NUCLEOSIDASE"/>
    <property type="match status" value="1"/>
</dbReference>
<dbReference type="NCBIfam" id="TIGR03664">
    <property type="entry name" value="fut_nucase"/>
    <property type="match status" value="1"/>
</dbReference>
<accession>A0ABY7Q475</accession>
<keyword evidence="1" id="KW-0474">Menaquinone biosynthesis</keyword>
<dbReference type="EMBL" id="CP115450">
    <property type="protein sequence ID" value="WBP87458.1"/>
    <property type="molecule type" value="Genomic_DNA"/>
</dbReference>
<evidence type="ECO:0000313" key="4">
    <source>
        <dbReference type="EMBL" id="WBP87458.1"/>
    </source>
</evidence>
<dbReference type="PANTHER" id="PTHR46832:SF2">
    <property type="entry name" value="FUTALOSINE HYDROLASE"/>
    <property type="match status" value="1"/>
</dbReference>
<organism evidence="4 5">
    <name type="scientific">Kitasatospora cathayae</name>
    <dbReference type="NCBI Taxonomy" id="3004092"/>
    <lineage>
        <taxon>Bacteria</taxon>
        <taxon>Bacillati</taxon>
        <taxon>Actinomycetota</taxon>
        <taxon>Actinomycetes</taxon>
        <taxon>Kitasatosporales</taxon>
        <taxon>Streptomycetaceae</taxon>
        <taxon>Kitasatospora</taxon>
    </lineage>
</organism>
<feature type="domain" description="Nucleoside phosphorylase" evidence="3">
    <location>
        <begin position="21"/>
        <end position="289"/>
    </location>
</feature>
<keyword evidence="1 4" id="KW-0378">Hydrolase</keyword>
<dbReference type="InterPro" id="IPR000845">
    <property type="entry name" value="Nucleoside_phosphorylase_d"/>
</dbReference>
<dbReference type="NCBIfam" id="NF006087">
    <property type="entry name" value="PRK08236.1"/>
    <property type="match status" value="1"/>
</dbReference>
<dbReference type="SUPFAM" id="SSF53167">
    <property type="entry name" value="Purine and uridine phosphorylases"/>
    <property type="match status" value="1"/>
</dbReference>
<protein>
    <recommendedName>
        <fullName evidence="1 2">Futalosine hydrolase</fullName>
        <shortName evidence="1">FL hydrolase</shortName>
        <ecNumber evidence="1 2">3.2.2.26</ecNumber>
    </recommendedName>
    <alternativeName>
        <fullName evidence="1">Futalosine nucleosidase</fullName>
    </alternativeName>
    <alternativeName>
        <fullName evidence="1">Menaquinone biosynthetic enzyme MqnB</fullName>
    </alternativeName>
</protein>
<dbReference type="InterPro" id="IPR035994">
    <property type="entry name" value="Nucleoside_phosphorylase_sf"/>
</dbReference>
<dbReference type="GO" id="GO:0016798">
    <property type="term" value="F:hydrolase activity, acting on glycosyl bonds"/>
    <property type="evidence" value="ECO:0007669"/>
    <property type="project" value="UniProtKB-KW"/>
</dbReference>
<evidence type="ECO:0000259" key="3">
    <source>
        <dbReference type="Pfam" id="PF01048"/>
    </source>
</evidence>
<dbReference type="CDD" id="cd17766">
    <property type="entry name" value="futalosine_nucleosidase_MqnB"/>
    <property type="match status" value="1"/>
</dbReference>
<evidence type="ECO:0000313" key="5">
    <source>
        <dbReference type="Proteomes" id="UP001212821"/>
    </source>
</evidence>
<dbReference type="Pfam" id="PF01048">
    <property type="entry name" value="PNP_UDP_1"/>
    <property type="match status" value="1"/>
</dbReference>
<reference evidence="5" key="1">
    <citation type="submission" date="2022-12" db="EMBL/GenBank/DDBJ databases">
        <authorList>
            <person name="Mo P."/>
        </authorList>
    </citation>
    <scope>NUCLEOTIDE SEQUENCE [LARGE SCALE GENOMIC DNA]</scope>
    <source>
        <strain evidence="5">HUAS 3-15</strain>
    </source>
</reference>
<comment type="catalytic activity">
    <reaction evidence="1">
        <text>futalosine + H2O = dehypoxanthine futalosine + hypoxanthine</text>
        <dbReference type="Rhea" id="RHEA:25904"/>
        <dbReference type="ChEBI" id="CHEBI:15377"/>
        <dbReference type="ChEBI" id="CHEBI:17368"/>
        <dbReference type="ChEBI" id="CHEBI:58863"/>
        <dbReference type="ChEBI" id="CHEBI:58864"/>
        <dbReference type="EC" id="3.2.2.26"/>
    </reaction>
</comment>
<comment type="similarity">
    <text evidence="1">Belongs to the PNP/UDP phosphorylase family. Futalosine hydrolase subfamily.</text>
</comment>
<dbReference type="Gene3D" id="3.40.50.1580">
    <property type="entry name" value="Nucleoside phosphorylase domain"/>
    <property type="match status" value="1"/>
</dbReference>